<proteinExistence type="predicted"/>
<comment type="caution">
    <text evidence="2">The sequence shown here is derived from an EMBL/GenBank/DDBJ whole genome shotgun (WGS) entry which is preliminary data.</text>
</comment>
<sequence>MGLEGLAELPPGGDDVPGGHAPTVAGRHLERKALPDEYALLCQFFPQFRDIASHPRPTPLIATARTSPAPPTLLTSTRLNLPSEGDGDDAGSVLCDVEEGRLGHVEVRAGRVAPAAVVAGESGVRRAEVGGRDDDGARKTPPRVVVAPKLVASAATEPIVEQHRAQRRRVGSVAPDVEVPVPARTSCKHFHHVITLSDGYACKPSAIVTYCLQQRNGGGNTIARLLPIVRNAAFLRPYFLKGMCKLLIEQRRPDPRHDYVEVIPARYGLGELDEPDFGAMKTPSSPPKARDAEATATGGDGGVYIAY</sequence>
<feature type="compositionally biased region" description="Low complexity" evidence="1">
    <location>
        <begin position="1"/>
        <end position="13"/>
    </location>
</feature>
<keyword evidence="3" id="KW-1185">Reference proteome</keyword>
<feature type="region of interest" description="Disordered" evidence="1">
    <location>
        <begin position="1"/>
        <end position="23"/>
    </location>
</feature>
<evidence type="ECO:0000313" key="2">
    <source>
        <dbReference type="EMBL" id="KAG6467191.1"/>
    </source>
</evidence>
<gene>
    <name evidence="2" type="ORF">ZIOFF_074994</name>
</gene>
<feature type="region of interest" description="Disordered" evidence="1">
    <location>
        <begin position="276"/>
        <end position="301"/>
    </location>
</feature>
<dbReference type="EMBL" id="JACMSC010000077">
    <property type="protein sequence ID" value="KAG6467191.1"/>
    <property type="molecule type" value="Genomic_DNA"/>
</dbReference>
<protein>
    <submittedName>
        <fullName evidence="2">Uncharacterized protein</fullName>
    </submittedName>
</protein>
<evidence type="ECO:0000313" key="3">
    <source>
        <dbReference type="Proteomes" id="UP000734854"/>
    </source>
</evidence>
<reference evidence="2 3" key="1">
    <citation type="submission" date="2020-08" db="EMBL/GenBank/DDBJ databases">
        <title>Plant Genome Project.</title>
        <authorList>
            <person name="Zhang R.-G."/>
        </authorList>
    </citation>
    <scope>NUCLEOTIDE SEQUENCE [LARGE SCALE GENOMIC DNA]</scope>
    <source>
        <tissue evidence="2">Rhizome</tissue>
    </source>
</reference>
<evidence type="ECO:0000256" key="1">
    <source>
        <dbReference type="SAM" id="MobiDB-lite"/>
    </source>
</evidence>
<organism evidence="2 3">
    <name type="scientific">Zingiber officinale</name>
    <name type="common">Ginger</name>
    <name type="synonym">Amomum zingiber</name>
    <dbReference type="NCBI Taxonomy" id="94328"/>
    <lineage>
        <taxon>Eukaryota</taxon>
        <taxon>Viridiplantae</taxon>
        <taxon>Streptophyta</taxon>
        <taxon>Embryophyta</taxon>
        <taxon>Tracheophyta</taxon>
        <taxon>Spermatophyta</taxon>
        <taxon>Magnoliopsida</taxon>
        <taxon>Liliopsida</taxon>
        <taxon>Zingiberales</taxon>
        <taxon>Zingiberaceae</taxon>
        <taxon>Zingiber</taxon>
    </lineage>
</organism>
<dbReference type="AlphaFoldDB" id="A0A8J5EN34"/>
<dbReference type="Proteomes" id="UP000734854">
    <property type="component" value="Unassembled WGS sequence"/>
</dbReference>
<accession>A0A8J5EN34</accession>
<name>A0A8J5EN34_ZINOF</name>